<dbReference type="PANTHER" id="PTHR22916">
    <property type="entry name" value="GLYCOSYLTRANSFERASE"/>
    <property type="match status" value="1"/>
</dbReference>
<dbReference type="InterPro" id="IPR029044">
    <property type="entry name" value="Nucleotide-diphossugar_trans"/>
</dbReference>
<feature type="domain" description="Glycosyltransferase 2-like" evidence="1">
    <location>
        <begin position="21"/>
        <end position="162"/>
    </location>
</feature>
<dbReference type="CDD" id="cd00761">
    <property type="entry name" value="Glyco_tranf_GTA_type"/>
    <property type="match status" value="1"/>
</dbReference>
<dbReference type="GO" id="GO:0016757">
    <property type="term" value="F:glycosyltransferase activity"/>
    <property type="evidence" value="ECO:0007669"/>
    <property type="project" value="UniProtKB-KW"/>
</dbReference>
<organism evidence="2 3">
    <name type="scientific">Marinobacter xiaoshiensis</name>
    <dbReference type="NCBI Taxonomy" id="3073652"/>
    <lineage>
        <taxon>Bacteria</taxon>
        <taxon>Pseudomonadati</taxon>
        <taxon>Pseudomonadota</taxon>
        <taxon>Gammaproteobacteria</taxon>
        <taxon>Pseudomonadales</taxon>
        <taxon>Marinobacteraceae</taxon>
        <taxon>Marinobacter</taxon>
    </lineage>
</organism>
<accession>A0ABU2HHA4</accession>
<evidence type="ECO:0000313" key="3">
    <source>
        <dbReference type="Proteomes" id="UP001267407"/>
    </source>
</evidence>
<proteinExistence type="predicted"/>
<dbReference type="Proteomes" id="UP001267407">
    <property type="component" value="Unassembled WGS sequence"/>
</dbReference>
<dbReference type="EMBL" id="JAVMBO010000007">
    <property type="protein sequence ID" value="MDS1309931.1"/>
    <property type="molecule type" value="Genomic_DNA"/>
</dbReference>
<dbReference type="Gene3D" id="3.90.550.10">
    <property type="entry name" value="Spore Coat Polysaccharide Biosynthesis Protein SpsA, Chain A"/>
    <property type="match status" value="1"/>
</dbReference>
<gene>
    <name evidence="2" type="ORF">RKA07_07385</name>
</gene>
<dbReference type="PANTHER" id="PTHR22916:SF3">
    <property type="entry name" value="UDP-GLCNAC:BETAGAL BETA-1,3-N-ACETYLGLUCOSAMINYLTRANSFERASE-LIKE PROTEIN 1"/>
    <property type="match status" value="1"/>
</dbReference>
<keyword evidence="3" id="KW-1185">Reference proteome</keyword>
<sequence>MNPQSLIDNEQRYNQTAPYYSVIMPCFNSDQFIKDSIKSVLNQTDTDFELIVVDDGSNDRSQEIILSFSNLDSRVKYFKNSGSRGASGARNYGASVAKGKWLCFLDSDDVFLRHCLEHRRTCIEGTDFDFFSSDFYRWFEDEEMVRQSKANWHWELYFKGSDNIDVIPILNAADVFLEGVIAWTGGVTIRNSVFQSLSGFNEALKRAEDHHLWLRCAAFTGKVGLISQPDVFYRIRNDGLSGGINRQTSYSVTMYEMLLKDPLFSNFERLINKNLDRALYLVCLSGRNNGDWRRAVDFGFRYWLRSPFNKKRFRNLIGAFFLKK</sequence>
<dbReference type="RefSeq" id="WP_310965994.1">
    <property type="nucleotide sequence ID" value="NZ_JAVMBO010000007.1"/>
</dbReference>
<dbReference type="InterPro" id="IPR001173">
    <property type="entry name" value="Glyco_trans_2-like"/>
</dbReference>
<reference evidence="2" key="1">
    <citation type="submission" date="2023-09" db="EMBL/GenBank/DDBJ databases">
        <title>Marinobacter sediminicola sp. nov. and Marinobacter maritimum sp. nov., isolated from marine sediment.</title>
        <authorList>
            <person name="An J."/>
        </authorList>
    </citation>
    <scope>NUCLEOTIDE SEQUENCE</scope>
    <source>
        <strain evidence="2">F60267</strain>
    </source>
</reference>
<name>A0ABU2HHA4_9GAMM</name>
<dbReference type="SUPFAM" id="SSF53448">
    <property type="entry name" value="Nucleotide-diphospho-sugar transferases"/>
    <property type="match status" value="1"/>
</dbReference>
<comment type="caution">
    <text evidence="2">The sequence shown here is derived from an EMBL/GenBank/DDBJ whole genome shotgun (WGS) entry which is preliminary data.</text>
</comment>
<evidence type="ECO:0000259" key="1">
    <source>
        <dbReference type="Pfam" id="PF00535"/>
    </source>
</evidence>
<evidence type="ECO:0000313" key="2">
    <source>
        <dbReference type="EMBL" id="MDS1309931.1"/>
    </source>
</evidence>
<protein>
    <submittedName>
        <fullName evidence="2">Glycosyltransferase family 2 protein</fullName>
        <ecNumber evidence="2">2.4.-.-</ecNumber>
    </submittedName>
</protein>
<keyword evidence="2" id="KW-0328">Glycosyltransferase</keyword>
<keyword evidence="2" id="KW-0808">Transferase</keyword>
<dbReference type="Pfam" id="PF00535">
    <property type="entry name" value="Glycos_transf_2"/>
    <property type="match status" value="1"/>
</dbReference>
<dbReference type="EC" id="2.4.-.-" evidence="2"/>